<keyword evidence="9 17" id="KW-0808">Transferase</keyword>
<evidence type="ECO:0000256" key="3">
    <source>
        <dbReference type="ARBA" id="ARBA00004824"/>
    </source>
</evidence>
<sequence>MAFVPIDDRDGWIWFDGEFVPWREARVHVLTHALHYASSVFEGERMYNGQIFKLTEHTNRLFRSAEVLDFQIPFTVAQINDACKETCARNGLTDAYVRPIAFRGSEQVSVSAQQTRTRVAIAVWDWPSYFDPETKAKGIRLCWAPYKRPSPETAPTEAKAAGLYMIGTINRHHAEARGYADAMLLDWRGFVAEATGANVFFVRDGRLITPPADGAILNGITRQTVLEMLAARGLEVEVRHIRPEELAGFSECFLCGTAAEITPVSEIGDDRFTPGEISLSLMDEYSRLVRGQI</sequence>
<comment type="pathway">
    <text evidence="5 17">Amino-acid biosynthesis; L-leucine biosynthesis; L-leucine from 3-methyl-2-oxobutanoate: step 4/4.</text>
</comment>
<evidence type="ECO:0000256" key="16">
    <source>
        <dbReference type="RuleBase" id="RU004516"/>
    </source>
</evidence>
<evidence type="ECO:0000256" key="6">
    <source>
        <dbReference type="ARBA" id="ARBA00009320"/>
    </source>
</evidence>
<accession>A0ABQ6BLZ5</accession>
<evidence type="ECO:0000256" key="8">
    <source>
        <dbReference type="ARBA" id="ARBA00022605"/>
    </source>
</evidence>
<evidence type="ECO:0000256" key="5">
    <source>
        <dbReference type="ARBA" id="ARBA00005072"/>
    </source>
</evidence>
<reference evidence="19" key="1">
    <citation type="journal article" date="2019" name="Int. J. Syst. Evol. Microbiol.">
        <title>The Global Catalogue of Microorganisms (GCM) 10K type strain sequencing project: providing services to taxonomists for standard genome sequencing and annotation.</title>
        <authorList>
            <consortium name="The Broad Institute Genomics Platform"/>
            <consortium name="The Broad Institute Genome Sequencing Center for Infectious Disease"/>
            <person name="Wu L."/>
            <person name="Ma J."/>
        </authorList>
    </citation>
    <scope>NUCLEOTIDE SEQUENCE [LARGE SCALE GENOMIC DNA]</scope>
    <source>
        <strain evidence="19">NBRC 110107</strain>
    </source>
</reference>
<evidence type="ECO:0000256" key="4">
    <source>
        <dbReference type="ARBA" id="ARBA00004931"/>
    </source>
</evidence>
<dbReference type="InterPro" id="IPR005785">
    <property type="entry name" value="B_amino_transI"/>
</dbReference>
<evidence type="ECO:0000256" key="2">
    <source>
        <dbReference type="ARBA" id="ARBA00003109"/>
    </source>
</evidence>
<dbReference type="InterPro" id="IPR036038">
    <property type="entry name" value="Aminotransferase-like"/>
</dbReference>
<dbReference type="Pfam" id="PF01063">
    <property type="entry name" value="Aminotran_4"/>
    <property type="match status" value="1"/>
</dbReference>
<dbReference type="EC" id="2.6.1.42" evidence="17"/>
<evidence type="ECO:0000256" key="17">
    <source>
        <dbReference type="RuleBase" id="RU364094"/>
    </source>
</evidence>
<dbReference type="NCBIfam" id="NF005726">
    <property type="entry name" value="PRK07544.1"/>
    <property type="match status" value="1"/>
</dbReference>
<keyword evidence="7 17" id="KW-0032">Aminotransferase</keyword>
<evidence type="ECO:0000256" key="13">
    <source>
        <dbReference type="ARBA" id="ARBA00048798"/>
    </source>
</evidence>
<dbReference type="Gene3D" id="3.20.10.10">
    <property type="entry name" value="D-amino Acid Aminotransferase, subunit A, domain 2"/>
    <property type="match status" value="1"/>
</dbReference>
<dbReference type="NCBIfam" id="TIGR01122">
    <property type="entry name" value="ilvE_I"/>
    <property type="match status" value="1"/>
</dbReference>
<keyword evidence="10 16" id="KW-0663">Pyridoxal phosphate</keyword>
<dbReference type="GO" id="GO:0008483">
    <property type="term" value="F:transaminase activity"/>
    <property type="evidence" value="ECO:0007669"/>
    <property type="project" value="UniProtKB-KW"/>
</dbReference>
<proteinExistence type="inferred from homology"/>
<dbReference type="InterPro" id="IPR050571">
    <property type="entry name" value="Class-IV_PLP-Dep_Aminotrnsfr"/>
</dbReference>
<evidence type="ECO:0000256" key="15">
    <source>
        <dbReference type="RuleBase" id="RU004106"/>
    </source>
</evidence>
<gene>
    <name evidence="17" type="primary">ilvE</name>
    <name evidence="18" type="ORF">GCM10007859_26980</name>
</gene>
<evidence type="ECO:0000256" key="7">
    <source>
        <dbReference type="ARBA" id="ARBA00022576"/>
    </source>
</evidence>
<dbReference type="Proteomes" id="UP001156921">
    <property type="component" value="Unassembled WGS sequence"/>
</dbReference>
<evidence type="ECO:0000256" key="14">
    <source>
        <dbReference type="ARBA" id="ARBA00049229"/>
    </source>
</evidence>
<dbReference type="PROSITE" id="PS00770">
    <property type="entry name" value="AA_TRANSFER_CLASS_4"/>
    <property type="match status" value="1"/>
</dbReference>
<dbReference type="EMBL" id="BSOY01000090">
    <property type="protein sequence ID" value="GLS02669.1"/>
    <property type="molecule type" value="Genomic_DNA"/>
</dbReference>
<evidence type="ECO:0000256" key="11">
    <source>
        <dbReference type="ARBA" id="ARBA00023304"/>
    </source>
</evidence>
<dbReference type="Gene3D" id="3.30.470.10">
    <property type="match status" value="1"/>
</dbReference>
<evidence type="ECO:0000256" key="12">
    <source>
        <dbReference type="ARBA" id="ARBA00048212"/>
    </source>
</evidence>
<evidence type="ECO:0000256" key="9">
    <source>
        <dbReference type="ARBA" id="ARBA00022679"/>
    </source>
</evidence>
<comment type="pathway">
    <text evidence="4 17">Amino-acid biosynthesis; L-valine biosynthesis; L-valine from pyruvate: step 4/4.</text>
</comment>
<dbReference type="RefSeq" id="WP_284223548.1">
    <property type="nucleotide sequence ID" value="NZ_BSOY01000090.1"/>
</dbReference>
<comment type="similarity">
    <text evidence="6 15">Belongs to the class-IV pyridoxal-phosphate-dependent aminotransferase family.</text>
</comment>
<protein>
    <recommendedName>
        <fullName evidence="17">Branched-chain-amino-acid aminotransferase</fullName>
        <shortName evidence="17">BCAT</shortName>
        <ecNumber evidence="17">2.6.1.42</ecNumber>
    </recommendedName>
</protein>
<keyword evidence="19" id="KW-1185">Reference proteome</keyword>
<comment type="caution">
    <text evidence="18">The sequence shown here is derived from an EMBL/GenBank/DDBJ whole genome shotgun (WGS) entry which is preliminary data.</text>
</comment>
<name>A0ABQ6BLZ5_9CAUL</name>
<dbReference type="InterPro" id="IPR001544">
    <property type="entry name" value="Aminotrans_IV"/>
</dbReference>
<evidence type="ECO:0000313" key="19">
    <source>
        <dbReference type="Proteomes" id="UP001156921"/>
    </source>
</evidence>
<dbReference type="InterPro" id="IPR018300">
    <property type="entry name" value="Aminotrans_IV_CS"/>
</dbReference>
<dbReference type="NCBIfam" id="NF005146">
    <property type="entry name" value="PRK06606.1"/>
    <property type="match status" value="1"/>
</dbReference>
<keyword evidence="8 17" id="KW-0028">Amino-acid biosynthesis</keyword>
<dbReference type="PANTHER" id="PTHR42743">
    <property type="entry name" value="AMINO-ACID AMINOTRANSFERASE"/>
    <property type="match status" value="1"/>
</dbReference>
<dbReference type="SUPFAM" id="SSF56752">
    <property type="entry name" value="D-aminoacid aminotransferase-like PLP-dependent enzymes"/>
    <property type="match status" value="1"/>
</dbReference>
<comment type="pathway">
    <text evidence="3 17">Amino-acid biosynthesis; L-isoleucine biosynthesis; L-isoleucine from 2-oxobutanoate: step 4/4.</text>
</comment>
<dbReference type="InterPro" id="IPR043131">
    <property type="entry name" value="BCAT-like_N"/>
</dbReference>
<comment type="catalytic activity">
    <reaction evidence="13 17">
        <text>L-isoleucine + 2-oxoglutarate = (S)-3-methyl-2-oxopentanoate + L-glutamate</text>
        <dbReference type="Rhea" id="RHEA:24801"/>
        <dbReference type="ChEBI" id="CHEBI:16810"/>
        <dbReference type="ChEBI" id="CHEBI:29985"/>
        <dbReference type="ChEBI" id="CHEBI:35146"/>
        <dbReference type="ChEBI" id="CHEBI:58045"/>
        <dbReference type="EC" id="2.6.1.42"/>
    </reaction>
</comment>
<comment type="function">
    <text evidence="2 17">Acts on leucine, isoleucine and valine.</text>
</comment>
<keyword evidence="11 17" id="KW-0100">Branched-chain amino acid biosynthesis</keyword>
<comment type="catalytic activity">
    <reaction evidence="12 17">
        <text>L-valine + 2-oxoglutarate = 3-methyl-2-oxobutanoate + L-glutamate</text>
        <dbReference type="Rhea" id="RHEA:24813"/>
        <dbReference type="ChEBI" id="CHEBI:11851"/>
        <dbReference type="ChEBI" id="CHEBI:16810"/>
        <dbReference type="ChEBI" id="CHEBI:29985"/>
        <dbReference type="ChEBI" id="CHEBI:57762"/>
        <dbReference type="EC" id="2.6.1.42"/>
    </reaction>
</comment>
<comment type="cofactor">
    <cofactor evidence="1 16">
        <name>pyridoxal 5'-phosphate</name>
        <dbReference type="ChEBI" id="CHEBI:597326"/>
    </cofactor>
</comment>
<evidence type="ECO:0000256" key="1">
    <source>
        <dbReference type="ARBA" id="ARBA00001933"/>
    </source>
</evidence>
<evidence type="ECO:0000313" key="18">
    <source>
        <dbReference type="EMBL" id="GLS02669.1"/>
    </source>
</evidence>
<dbReference type="PANTHER" id="PTHR42743:SF11">
    <property type="entry name" value="AMINODEOXYCHORISMATE LYASE"/>
    <property type="match status" value="1"/>
</dbReference>
<organism evidence="18 19">
    <name type="scientific">Brevundimonas denitrificans</name>
    <dbReference type="NCBI Taxonomy" id="1443434"/>
    <lineage>
        <taxon>Bacteria</taxon>
        <taxon>Pseudomonadati</taxon>
        <taxon>Pseudomonadota</taxon>
        <taxon>Alphaproteobacteria</taxon>
        <taxon>Caulobacterales</taxon>
        <taxon>Caulobacteraceae</taxon>
        <taxon>Brevundimonas</taxon>
    </lineage>
</organism>
<dbReference type="InterPro" id="IPR043132">
    <property type="entry name" value="BCAT-like_C"/>
</dbReference>
<comment type="catalytic activity">
    <reaction evidence="14 17">
        <text>L-leucine + 2-oxoglutarate = 4-methyl-2-oxopentanoate + L-glutamate</text>
        <dbReference type="Rhea" id="RHEA:18321"/>
        <dbReference type="ChEBI" id="CHEBI:16810"/>
        <dbReference type="ChEBI" id="CHEBI:17865"/>
        <dbReference type="ChEBI" id="CHEBI:29985"/>
        <dbReference type="ChEBI" id="CHEBI:57427"/>
        <dbReference type="EC" id="2.6.1.42"/>
    </reaction>
</comment>
<evidence type="ECO:0000256" key="10">
    <source>
        <dbReference type="ARBA" id="ARBA00022898"/>
    </source>
</evidence>